<dbReference type="InterPro" id="IPR043453">
    <property type="entry name" value="Slm1_PH"/>
</dbReference>
<dbReference type="EMBL" id="JAWDJX010000038">
    <property type="protein sequence ID" value="KAK3049599.1"/>
    <property type="molecule type" value="Genomic_DNA"/>
</dbReference>
<keyword evidence="1" id="KW-0597">Phosphoprotein</keyword>
<name>A0AAJ0DG60_9PEZI</name>
<evidence type="ECO:0000256" key="1">
    <source>
        <dbReference type="ARBA" id="ARBA00022553"/>
    </source>
</evidence>
<feature type="region of interest" description="Disordered" evidence="2">
    <location>
        <begin position="525"/>
        <end position="554"/>
    </location>
</feature>
<feature type="region of interest" description="Disordered" evidence="2">
    <location>
        <begin position="1"/>
        <end position="132"/>
    </location>
</feature>
<keyword evidence="5" id="KW-1185">Reference proteome</keyword>
<evidence type="ECO:0000313" key="5">
    <source>
        <dbReference type="Proteomes" id="UP001271007"/>
    </source>
</evidence>
<evidence type="ECO:0000313" key="4">
    <source>
        <dbReference type="EMBL" id="KAK3049599.1"/>
    </source>
</evidence>
<feature type="domain" description="PH" evidence="3">
    <location>
        <begin position="410"/>
        <end position="515"/>
    </location>
</feature>
<organism evidence="4 5">
    <name type="scientific">Extremus antarcticus</name>
    <dbReference type="NCBI Taxonomy" id="702011"/>
    <lineage>
        <taxon>Eukaryota</taxon>
        <taxon>Fungi</taxon>
        <taxon>Dikarya</taxon>
        <taxon>Ascomycota</taxon>
        <taxon>Pezizomycotina</taxon>
        <taxon>Dothideomycetes</taxon>
        <taxon>Dothideomycetidae</taxon>
        <taxon>Mycosphaerellales</taxon>
        <taxon>Extremaceae</taxon>
        <taxon>Extremus</taxon>
    </lineage>
</organism>
<dbReference type="SMART" id="SM00233">
    <property type="entry name" value="PH"/>
    <property type="match status" value="1"/>
</dbReference>
<evidence type="ECO:0000259" key="3">
    <source>
        <dbReference type="PROSITE" id="PS50003"/>
    </source>
</evidence>
<dbReference type="AlphaFoldDB" id="A0AAJ0DG60"/>
<feature type="compositionally biased region" description="Polar residues" evidence="2">
    <location>
        <begin position="532"/>
        <end position="543"/>
    </location>
</feature>
<feature type="region of interest" description="Disordered" evidence="2">
    <location>
        <begin position="566"/>
        <end position="723"/>
    </location>
</feature>
<feature type="region of interest" description="Disordered" evidence="2">
    <location>
        <begin position="870"/>
        <end position="915"/>
    </location>
</feature>
<feature type="compositionally biased region" description="Low complexity" evidence="2">
    <location>
        <begin position="75"/>
        <end position="88"/>
    </location>
</feature>
<accession>A0AAJ0DG60</accession>
<dbReference type="Gene3D" id="2.30.29.30">
    <property type="entry name" value="Pleckstrin-homology domain (PH domain)/Phosphotyrosine-binding domain (PTB)"/>
    <property type="match status" value="1"/>
</dbReference>
<gene>
    <name evidence="4" type="primary">SLM2</name>
    <name evidence="4" type="ORF">LTR09_009020</name>
</gene>
<comment type="caution">
    <text evidence="4">The sequence shown here is derived from an EMBL/GenBank/DDBJ whole genome shotgun (WGS) entry which is preliminary data.</text>
</comment>
<dbReference type="CDD" id="cd13311">
    <property type="entry name" value="PH_Slm1"/>
    <property type="match status" value="1"/>
</dbReference>
<feature type="compositionally biased region" description="Basic and acidic residues" evidence="2">
    <location>
        <begin position="631"/>
        <end position="640"/>
    </location>
</feature>
<dbReference type="Pfam" id="PF20400">
    <property type="entry name" value="BAR_4"/>
    <property type="match status" value="1"/>
</dbReference>
<feature type="compositionally biased region" description="Polar residues" evidence="2">
    <location>
        <begin position="20"/>
        <end position="46"/>
    </location>
</feature>
<protein>
    <submittedName>
        <fullName evidence="4">Phosphatidylinositol 4,5-bisphosphate-binding protein</fullName>
    </submittedName>
</protein>
<dbReference type="Proteomes" id="UP001271007">
    <property type="component" value="Unassembled WGS sequence"/>
</dbReference>
<dbReference type="InterPro" id="IPR046869">
    <property type="entry name" value="SLM1/RGC1-like_PH"/>
</dbReference>
<sequence>MSANYPSVPAPTDTHLTRGYGTTTANDFAQGNPSATTTSPLSQSMHHPSAFHDEPGSDPRGTSVTDDGSGGFHRANSTASTAVPAATPIRSNTLKKKSSMRRTTSLKRSSSKKSLKAGSIAGYGGQDRDKDFNNVFTTPVPTQGTPTEVLANRFQAWRQLLKSLITYFREIQASYEQRAKTTQKVHHVMESITHPALFMRDNGLSEATKVLDEYHKRTIAEANKSREIENDVIGALTGLRSDLGQKIKEIKSLSGDFKNSVEKEQDGTRREVEKYQEALRSADHDDGSAMGKNDPFVVRLGVDRAVERQLDEENYLHRAYLNLESSGRELESIVVGEIQKAYNALAGILKREGDDAYHAVESLRTGPISMPKDAEWKSFVQNDSHFVDPDLPIRRFEDIEYPGKHHPAAAEVRSGMLERKSKYLKSYTPGWYVLSPTHLHEFKSADKLYTQPPVMSLYLPDQKLGSHSQDGSSSHKFMVKGKQSSGVHKGHNWVFRAETYDTMMAWFEDMRNLTEKTGEERNAFVRKHARSVSGTSDRGTVSSDGLEEDEADEVPYSADVASLAGGEGIFQPQPKRPAPGGRFPSDLQVPRERAVSMGQSSGTSSDDRDVVAAAGGLPGSEQLGYGGQEQDDYRGQDPYRLDGVSAGTHIGQPGGYFEQTPPPPEQMRAQPVETHQPSRGHYEQRQQPEQLQQQSYEAQQSYAPPQQQSYEAQQQQSFLGPEPAFAPAAPARHESTYGDWMAPAAGAVGVVGVAGAGAVAYNRHQEEEEAARARAYEEAARASAMPPLTPEVPEKSELRSSEPLAGGLMRFNQNEGGIGRAVEPAVDQQPGFAAPTVMPPAQESLTGNVVAFRQNENTAERTIAAPTPATAPTVLPTAQPATDPSTAAPTSTASTTAAARGGLEAEGARETGTFPKVVRHNTNMSISQLHVPGQYPKQI</sequence>
<dbReference type="InterPro" id="IPR046868">
    <property type="entry name" value="BAR_4"/>
</dbReference>
<dbReference type="InterPro" id="IPR001849">
    <property type="entry name" value="PH_domain"/>
</dbReference>
<evidence type="ECO:0000256" key="2">
    <source>
        <dbReference type="SAM" id="MobiDB-lite"/>
    </source>
</evidence>
<dbReference type="Pfam" id="PF20399">
    <property type="entry name" value="PH_20"/>
    <property type="match status" value="1"/>
</dbReference>
<dbReference type="PANTHER" id="PTHR31941:SF16">
    <property type="entry name" value="PHOSPHATIDYLINOSITOL 4,5-BISPHOSPHATE-BINDING PROTEIN SLM1-RELATED"/>
    <property type="match status" value="1"/>
</dbReference>
<dbReference type="InterPro" id="IPR011993">
    <property type="entry name" value="PH-like_dom_sf"/>
</dbReference>
<dbReference type="PROSITE" id="PS50003">
    <property type="entry name" value="PH_DOMAIN"/>
    <property type="match status" value="1"/>
</dbReference>
<dbReference type="PANTHER" id="PTHR31941">
    <property type="entry name" value="CYTOSKELETAL SIGNALING PROTEIN SLM1"/>
    <property type="match status" value="1"/>
</dbReference>
<feature type="compositionally biased region" description="Low complexity" evidence="2">
    <location>
        <begin position="870"/>
        <end position="902"/>
    </location>
</feature>
<dbReference type="SUPFAM" id="SSF50729">
    <property type="entry name" value="PH domain-like"/>
    <property type="match status" value="1"/>
</dbReference>
<reference evidence="4" key="1">
    <citation type="submission" date="2023-04" db="EMBL/GenBank/DDBJ databases">
        <title>Black Yeasts Isolated from many extreme environments.</title>
        <authorList>
            <person name="Coleine C."/>
            <person name="Stajich J.E."/>
            <person name="Selbmann L."/>
        </authorList>
    </citation>
    <scope>NUCLEOTIDE SEQUENCE</scope>
    <source>
        <strain evidence="4">CCFEE 5312</strain>
    </source>
</reference>
<proteinExistence type="predicted"/>
<feature type="compositionally biased region" description="Low complexity" evidence="2">
    <location>
        <begin position="687"/>
        <end position="723"/>
    </location>
</feature>